<feature type="region of interest" description="Disordered" evidence="2">
    <location>
        <begin position="1"/>
        <end position="42"/>
    </location>
</feature>
<dbReference type="InterPro" id="IPR019734">
    <property type="entry name" value="TPR_rpt"/>
</dbReference>
<feature type="compositionally biased region" description="Basic and acidic residues" evidence="2">
    <location>
        <begin position="345"/>
        <end position="361"/>
    </location>
</feature>
<accession>A0A2C6L2V2</accession>
<feature type="compositionally biased region" description="Polar residues" evidence="2">
    <location>
        <begin position="515"/>
        <end position="529"/>
    </location>
</feature>
<sequence>MSSPPMLTNSSSSSFSFPGQVSSCHSCAPSLPQSPDQHYSFPASRKGSSLSFVSACSSLPSVDLQKEREATWELTGTKAGATDTGRVDVKGTVPSKGVPPSIQSGWATGEASQLVLEEWGDCGRGFVYLYRGPEKQELEIHGGKKATPVVAVETTAKQPWGREEGKKPDRGVTKKAVADVGKKSRQILRSKESDKKGDEGHQILATKKASQHEVDQCAATEDSDAGHGGGEKPGVSYRLYQRDDALDLDTDDGTIAAFEPGTKLWLDWEAMLDDGQVIHSMRRLARFTVAPWKPFPMPALYHALKLAPTIFPGLSELEDEEDENGERVDEKGPHHLVQYNNDGGESNKEYKKKPGGEERKIQTIAGERKTSNAKDGMLKREEGKDTVEGGITFRSRSPRLSLSSACAFDEDKANDTAGGDDRSSRRSSGSLTETVTPNIAVVTRRRTAREKKEARLERHLPRLAEFWVWCNYRWAYGEEGRLSSSRQPSRRALRRLIKRLRRDELRRLLPHARQQEAQGTQDGASQGNSTGVGGCPTRSEDDEARERGEDTQFLRCRPEKRDYETVEDEQDRQKSGGETDVEDAEENLTPERTLTRAKEENTCDSEALDTERTKVSSSKQGGDGDAEDGKGSKRRQAGGEEPHARDKRDHEPTQSKKAHSVQTIDETNPVQADVYWVPPRTPVWIRVIIRRIYPPVTVRRTSSHEAQVKEARRELMLGRRSYKFEAYREALARFRDVRSALRCPRRGHYPLKYQRGDLRSGLTPAQMLLRRRLLLQADVSQLMALYQLKRYDSIFELAEKIHSEYSSEEVPAKVFYLQGLAKKAQSAYEEAAAFFEAGLRKDPRNALIRSQLQECISTVSGDSPSLSVLFGSWSPTERRRRFLQVVALDSRWGDKQEQEERMAARAYHLEGLRREQKKRQDEKTQGGRRSPLRCSFPE</sequence>
<dbReference type="GeneID" id="94426764"/>
<proteinExistence type="predicted"/>
<feature type="compositionally biased region" description="Low complexity" evidence="2">
    <location>
        <begin position="1"/>
        <end position="23"/>
    </location>
</feature>
<dbReference type="Gene3D" id="1.25.40.10">
    <property type="entry name" value="Tetratricopeptide repeat domain"/>
    <property type="match status" value="1"/>
</dbReference>
<dbReference type="SUPFAM" id="SSF48452">
    <property type="entry name" value="TPR-like"/>
    <property type="match status" value="1"/>
</dbReference>
<evidence type="ECO:0000313" key="3">
    <source>
        <dbReference type="EMBL" id="PHJ22789.1"/>
    </source>
</evidence>
<organism evidence="3 4">
    <name type="scientific">Cystoisospora suis</name>
    <dbReference type="NCBI Taxonomy" id="483139"/>
    <lineage>
        <taxon>Eukaryota</taxon>
        <taxon>Sar</taxon>
        <taxon>Alveolata</taxon>
        <taxon>Apicomplexa</taxon>
        <taxon>Conoidasida</taxon>
        <taxon>Coccidia</taxon>
        <taxon>Eucoccidiorida</taxon>
        <taxon>Eimeriorina</taxon>
        <taxon>Sarcocystidae</taxon>
        <taxon>Cystoisospora</taxon>
    </lineage>
</organism>
<feature type="region of interest" description="Disordered" evidence="2">
    <location>
        <begin position="411"/>
        <end position="434"/>
    </location>
</feature>
<dbReference type="InterPro" id="IPR011990">
    <property type="entry name" value="TPR-like_helical_dom_sf"/>
</dbReference>
<feature type="compositionally biased region" description="Basic and acidic residues" evidence="2">
    <location>
        <begin position="189"/>
        <end position="201"/>
    </location>
</feature>
<dbReference type="PROSITE" id="PS50005">
    <property type="entry name" value="TPR"/>
    <property type="match status" value="1"/>
</dbReference>
<dbReference type="EMBL" id="MIGC01001477">
    <property type="protein sequence ID" value="PHJ22789.1"/>
    <property type="molecule type" value="Genomic_DNA"/>
</dbReference>
<dbReference type="Proteomes" id="UP000221165">
    <property type="component" value="Unassembled WGS sequence"/>
</dbReference>
<evidence type="ECO:0000256" key="2">
    <source>
        <dbReference type="SAM" id="MobiDB-lite"/>
    </source>
</evidence>
<keyword evidence="4" id="KW-1185">Reference proteome</keyword>
<feature type="repeat" description="TPR" evidence="1">
    <location>
        <begin position="812"/>
        <end position="845"/>
    </location>
</feature>
<feature type="compositionally biased region" description="Basic and acidic residues" evidence="2">
    <location>
        <begin position="908"/>
        <end position="925"/>
    </location>
</feature>
<feature type="region of interest" description="Disordered" evidence="2">
    <location>
        <begin position="318"/>
        <end position="361"/>
    </location>
</feature>
<keyword evidence="1" id="KW-0802">TPR repeat</keyword>
<reference evidence="3 4" key="1">
    <citation type="journal article" date="2017" name="Int. J. Parasitol.">
        <title>The genome of the protozoan parasite Cystoisospora suis and a reverse vaccinology approach to identify vaccine candidates.</title>
        <authorList>
            <person name="Palmieri N."/>
            <person name="Shrestha A."/>
            <person name="Ruttkowski B."/>
            <person name="Beck T."/>
            <person name="Vogl C."/>
            <person name="Tomley F."/>
            <person name="Blake D.P."/>
            <person name="Joachim A."/>
        </authorList>
    </citation>
    <scope>NUCLEOTIDE SEQUENCE [LARGE SCALE GENOMIC DNA]</scope>
    <source>
        <strain evidence="3 4">Wien I</strain>
    </source>
</reference>
<name>A0A2C6L2V2_9APIC</name>
<feature type="region of interest" description="Disordered" evidence="2">
    <location>
        <begin position="159"/>
        <end position="235"/>
    </location>
</feature>
<feature type="region of interest" description="Disordered" evidence="2">
    <location>
        <begin position="511"/>
        <end position="666"/>
    </location>
</feature>
<feature type="compositionally biased region" description="Basic and acidic residues" evidence="2">
    <location>
        <begin position="544"/>
        <end position="564"/>
    </location>
</feature>
<feature type="compositionally biased region" description="Basic and acidic residues" evidence="2">
    <location>
        <begin position="627"/>
        <end position="654"/>
    </location>
</feature>
<feature type="compositionally biased region" description="Acidic residues" evidence="2">
    <location>
        <begin position="579"/>
        <end position="588"/>
    </location>
</feature>
<dbReference type="RefSeq" id="XP_067924466.1">
    <property type="nucleotide sequence ID" value="XM_068063553.1"/>
</dbReference>
<evidence type="ECO:0000313" key="4">
    <source>
        <dbReference type="Proteomes" id="UP000221165"/>
    </source>
</evidence>
<feature type="region of interest" description="Disordered" evidence="2">
    <location>
        <begin position="908"/>
        <end position="938"/>
    </location>
</feature>
<feature type="compositionally biased region" description="Basic and acidic residues" evidence="2">
    <location>
        <begin position="411"/>
        <end position="424"/>
    </location>
</feature>
<protein>
    <submittedName>
        <fullName evidence="3">Uncharacterized protein</fullName>
    </submittedName>
</protein>
<comment type="caution">
    <text evidence="3">The sequence shown here is derived from an EMBL/GenBank/DDBJ whole genome shotgun (WGS) entry which is preliminary data.</text>
</comment>
<dbReference type="VEuPathDB" id="ToxoDB:CSUI_003355"/>
<gene>
    <name evidence="3" type="ORF">CSUI_003355</name>
</gene>
<evidence type="ECO:0000256" key="1">
    <source>
        <dbReference type="PROSITE-ProRule" id="PRU00339"/>
    </source>
</evidence>
<feature type="compositionally biased region" description="Basic and acidic residues" evidence="2">
    <location>
        <begin position="160"/>
        <end position="182"/>
    </location>
</feature>
<feature type="region of interest" description="Disordered" evidence="2">
    <location>
        <begin position="83"/>
        <end position="104"/>
    </location>
</feature>
<dbReference type="AlphaFoldDB" id="A0A2C6L2V2"/>